<dbReference type="Proteomes" id="UP000440498">
    <property type="component" value="Unassembled WGS sequence"/>
</dbReference>
<sequence>MEDHTPSVSDKLSALREVVNVQIPATSARWEIFGTPEYKGGVPGPTDFTTLIAELQPADGAWFASQKETAGTSLIAPEAARPWLSDPFRRLLAEHKNTTADLSGLRDCRRYATTLKQSGSPVQGFVCGGGSRLLLYITLSSPQ</sequence>
<dbReference type="EMBL" id="WHUG01000001">
    <property type="protein sequence ID" value="MQA36758.1"/>
    <property type="molecule type" value="Genomic_DNA"/>
</dbReference>
<dbReference type="RefSeq" id="WP_152836136.1">
    <property type="nucleotide sequence ID" value="NZ_WHUG01000001.1"/>
</dbReference>
<evidence type="ECO:0000313" key="1">
    <source>
        <dbReference type="EMBL" id="MQA36758.1"/>
    </source>
</evidence>
<organism evidence="1 2">
    <name type="scientific">Rugamonas aquatica</name>
    <dbReference type="NCBI Taxonomy" id="2743357"/>
    <lineage>
        <taxon>Bacteria</taxon>
        <taxon>Pseudomonadati</taxon>
        <taxon>Pseudomonadota</taxon>
        <taxon>Betaproteobacteria</taxon>
        <taxon>Burkholderiales</taxon>
        <taxon>Oxalobacteraceae</taxon>
        <taxon>Telluria group</taxon>
        <taxon>Rugamonas</taxon>
    </lineage>
</organism>
<keyword evidence="2" id="KW-1185">Reference proteome</keyword>
<comment type="caution">
    <text evidence="1">The sequence shown here is derived from an EMBL/GenBank/DDBJ whole genome shotgun (WGS) entry which is preliminary data.</text>
</comment>
<accession>A0A6A7MWI1</accession>
<dbReference type="AlphaFoldDB" id="A0A6A7MWI1"/>
<reference evidence="1 2" key="1">
    <citation type="submission" date="2019-10" db="EMBL/GenBank/DDBJ databases">
        <title>Two novel species isolated from a subtropical stream in China.</title>
        <authorList>
            <person name="Lu H."/>
        </authorList>
    </citation>
    <scope>NUCLEOTIDE SEQUENCE [LARGE SCALE GENOMIC DNA]</scope>
    <source>
        <strain evidence="1 2">FT29W</strain>
    </source>
</reference>
<gene>
    <name evidence="1" type="ORF">GEV02_01240</name>
</gene>
<protein>
    <submittedName>
        <fullName evidence="1">Uncharacterized protein</fullName>
    </submittedName>
</protein>
<proteinExistence type="predicted"/>
<evidence type="ECO:0000313" key="2">
    <source>
        <dbReference type="Proteomes" id="UP000440498"/>
    </source>
</evidence>
<name>A0A6A7MWI1_9BURK</name>